<organism evidence="2 3">
    <name type="scientific">Deinococcus radiopugnans ATCC 19172</name>
    <dbReference type="NCBI Taxonomy" id="585398"/>
    <lineage>
        <taxon>Bacteria</taxon>
        <taxon>Thermotogati</taxon>
        <taxon>Deinococcota</taxon>
        <taxon>Deinococci</taxon>
        <taxon>Deinococcales</taxon>
        <taxon>Deinococcaceae</taxon>
        <taxon>Deinococcus</taxon>
    </lineage>
</organism>
<gene>
    <name evidence="2" type="ORF">HNQ04_003920</name>
</gene>
<evidence type="ECO:0000313" key="3">
    <source>
        <dbReference type="Proteomes" id="UP000629870"/>
    </source>
</evidence>
<feature type="region of interest" description="Disordered" evidence="1">
    <location>
        <begin position="68"/>
        <end position="87"/>
    </location>
</feature>
<comment type="caution">
    <text evidence="2">The sequence shown here is derived from an EMBL/GenBank/DDBJ whole genome shotgun (WGS) entry which is preliminary data.</text>
</comment>
<dbReference type="Proteomes" id="UP000629870">
    <property type="component" value="Unassembled WGS sequence"/>
</dbReference>
<sequence>MGKLRGEPTIVTLRRVFAHGVNYPLVFRELIQNADGYKADWLALGFSEGVPGAEHSFLRRPGLFAVNNGPLRPGESPSRTACRDHPP</sequence>
<dbReference type="EMBL" id="JACHEW010000036">
    <property type="protein sequence ID" value="MBB6018639.1"/>
    <property type="molecule type" value="Genomic_DNA"/>
</dbReference>
<evidence type="ECO:0000313" key="2">
    <source>
        <dbReference type="EMBL" id="MBB6018639.1"/>
    </source>
</evidence>
<proteinExistence type="predicted"/>
<accession>A0ABR6NYT8</accession>
<evidence type="ECO:0000256" key="1">
    <source>
        <dbReference type="SAM" id="MobiDB-lite"/>
    </source>
</evidence>
<keyword evidence="3" id="KW-1185">Reference proteome</keyword>
<protein>
    <submittedName>
        <fullName evidence="2">Uncharacterized protein</fullName>
    </submittedName>
</protein>
<name>A0ABR6NYT8_9DEIO</name>
<reference evidence="2 3" key="1">
    <citation type="submission" date="2020-08" db="EMBL/GenBank/DDBJ databases">
        <title>Genomic Encyclopedia of Type Strains, Phase IV (KMG-IV): sequencing the most valuable type-strain genomes for metagenomic binning, comparative biology and taxonomic classification.</title>
        <authorList>
            <person name="Goeker M."/>
        </authorList>
    </citation>
    <scope>NUCLEOTIDE SEQUENCE [LARGE SCALE GENOMIC DNA]</scope>
    <source>
        <strain evidence="2 3">DSM 12027</strain>
    </source>
</reference>